<protein>
    <submittedName>
        <fullName evidence="2">Alternative protein ATRX</fullName>
    </submittedName>
</protein>
<evidence type="ECO:0000256" key="1">
    <source>
        <dbReference type="SAM" id="MobiDB-lite"/>
    </source>
</evidence>
<dbReference type="OrthoDB" id="2020972at2759"/>
<sequence>MRMDLQMMSQKKGKKELENKMKKTQEMRKQKIKSILNQIQILKNLRSQDTDIGFCGTN</sequence>
<feature type="region of interest" description="Disordered" evidence="1">
    <location>
        <begin position="1"/>
        <end position="28"/>
    </location>
</feature>
<dbReference type="AlphaFoldDB" id="L8E6W5"/>
<accession>L8E6W5</accession>
<proteinExistence type="predicted"/>
<evidence type="ECO:0000313" key="2">
    <source>
        <dbReference type="EMBL" id="CCQ42985.1"/>
    </source>
</evidence>
<dbReference type="ChiTaRS" id="ATRX">
    <property type="organism name" value="human"/>
</dbReference>
<reference evidence="2" key="1">
    <citation type="journal article" date="2013" name="PLoS ONE">
        <title>Direct detection of alternative open reading frames translation products in human significantly expands the proteome.</title>
        <authorList>
            <person name="Vanderperre B."/>
            <person name="Lucier J.-F."/>
            <person name="Motard J."/>
            <person name="Tremblay G."/>
            <person name="Vanderperre S."/>
            <person name="Wisztorski M."/>
            <person name="Salzet M."/>
            <person name="Boisvert F.-M."/>
            <person name="Roucou X."/>
        </authorList>
    </citation>
    <scope>NUCLEOTIDE SEQUENCE</scope>
</reference>
<organism evidence="2">
    <name type="scientific">Homo sapiens</name>
    <name type="common">Human</name>
    <dbReference type="NCBI Taxonomy" id="9606"/>
    <lineage>
        <taxon>Eukaryota</taxon>
        <taxon>Metazoa</taxon>
        <taxon>Chordata</taxon>
        <taxon>Craniata</taxon>
        <taxon>Vertebrata</taxon>
        <taxon>Euteleostomi</taxon>
        <taxon>Mammalia</taxon>
        <taxon>Eutheria</taxon>
        <taxon>Euarchontoglires</taxon>
        <taxon>Primates</taxon>
        <taxon>Haplorrhini</taxon>
        <taxon>Catarrhini</taxon>
        <taxon>Hominidae</taxon>
        <taxon>Homo</taxon>
    </lineage>
</organism>
<gene>
    <name evidence="2" type="primary">ATRX</name>
</gene>
<feature type="compositionally biased region" description="Basic and acidic residues" evidence="1">
    <location>
        <begin position="15"/>
        <end position="28"/>
    </location>
</feature>
<dbReference type="EMBL" id="HF583488">
    <property type="protein sequence ID" value="CCQ42985.1"/>
    <property type="molecule type" value="Genomic_DNA"/>
</dbReference>
<name>L8E6W5_HUMAN</name>